<reference evidence="2" key="1">
    <citation type="journal article" date="2010" name="Nat. Biotechnol.">
        <title>Draft genome sequence of the oilseed species Ricinus communis.</title>
        <authorList>
            <person name="Chan A.P."/>
            <person name="Crabtree J."/>
            <person name="Zhao Q."/>
            <person name="Lorenzi H."/>
            <person name="Orvis J."/>
            <person name="Puiu D."/>
            <person name="Melake-Berhan A."/>
            <person name="Jones K.M."/>
            <person name="Redman J."/>
            <person name="Chen G."/>
            <person name="Cahoon E.B."/>
            <person name="Gedil M."/>
            <person name="Stanke M."/>
            <person name="Haas B.J."/>
            <person name="Wortman J.R."/>
            <person name="Fraser-Liggett C.M."/>
            <person name="Ravel J."/>
            <person name="Rabinowicz P.D."/>
        </authorList>
    </citation>
    <scope>NUCLEOTIDE SEQUENCE [LARGE SCALE GENOMIC DNA]</scope>
    <source>
        <strain evidence="2">cv. Hale</strain>
    </source>
</reference>
<dbReference type="Proteomes" id="UP000008311">
    <property type="component" value="Unassembled WGS sequence"/>
</dbReference>
<sequence>MHNSLTEWHVLHSLNIQGRPTKALAIIGVRWQPTPRDWMKVNIDGSTLGTLGAAGAGAIFRNAGEHPQRAFDFPSARMLNAKKVPT</sequence>
<dbReference type="InParanoid" id="B9RIX9"/>
<protein>
    <recommendedName>
        <fullName evidence="3">RNase H type-1 domain-containing protein</fullName>
    </recommendedName>
</protein>
<name>B9RIX9_RICCO</name>
<proteinExistence type="predicted"/>
<dbReference type="eggNOG" id="ENOG502SZZS">
    <property type="taxonomic scope" value="Eukaryota"/>
</dbReference>
<gene>
    <name evidence="1" type="ORF">RCOM_1750550</name>
</gene>
<dbReference type="EMBL" id="EQ973782">
    <property type="protein sequence ID" value="EEF48645.1"/>
    <property type="molecule type" value="Genomic_DNA"/>
</dbReference>
<organism evidence="1 2">
    <name type="scientific">Ricinus communis</name>
    <name type="common">Castor bean</name>
    <dbReference type="NCBI Taxonomy" id="3988"/>
    <lineage>
        <taxon>Eukaryota</taxon>
        <taxon>Viridiplantae</taxon>
        <taxon>Streptophyta</taxon>
        <taxon>Embryophyta</taxon>
        <taxon>Tracheophyta</taxon>
        <taxon>Spermatophyta</taxon>
        <taxon>Magnoliopsida</taxon>
        <taxon>eudicotyledons</taxon>
        <taxon>Gunneridae</taxon>
        <taxon>Pentapetalae</taxon>
        <taxon>rosids</taxon>
        <taxon>fabids</taxon>
        <taxon>Malpighiales</taxon>
        <taxon>Euphorbiaceae</taxon>
        <taxon>Acalyphoideae</taxon>
        <taxon>Acalypheae</taxon>
        <taxon>Ricinus</taxon>
    </lineage>
</organism>
<evidence type="ECO:0000313" key="1">
    <source>
        <dbReference type="EMBL" id="EEF48645.1"/>
    </source>
</evidence>
<accession>B9RIX9</accession>
<evidence type="ECO:0000313" key="2">
    <source>
        <dbReference type="Proteomes" id="UP000008311"/>
    </source>
</evidence>
<keyword evidence="2" id="KW-1185">Reference proteome</keyword>
<dbReference type="AlphaFoldDB" id="B9RIX9"/>
<evidence type="ECO:0008006" key="3">
    <source>
        <dbReference type="Google" id="ProtNLM"/>
    </source>
</evidence>